<dbReference type="SUPFAM" id="SSF47413">
    <property type="entry name" value="lambda repressor-like DNA-binding domains"/>
    <property type="match status" value="1"/>
</dbReference>
<dbReference type="Pfam" id="PF01381">
    <property type="entry name" value="HTH_3"/>
    <property type="match status" value="1"/>
</dbReference>
<gene>
    <name evidence="3" type="ORF">PPSIR1_38194</name>
</gene>
<sequence length="108" mass="11555">MNGELFGARVRLLREGRGLTQARLARMAGVASDTISRVESARFSPSLDTMIKIADGLKLPLEALLGEKFDQADELAALIRGLPERDRQLAATLVGAMYGTAVSSQPQG</sequence>
<protein>
    <submittedName>
        <fullName evidence="3">DNA-binding protein</fullName>
    </submittedName>
</protein>
<reference evidence="3 4" key="1">
    <citation type="submission" date="2007-06" db="EMBL/GenBank/DDBJ databases">
        <authorList>
            <person name="Shimkets L."/>
            <person name="Ferriera S."/>
            <person name="Johnson J."/>
            <person name="Kravitz S."/>
            <person name="Beeson K."/>
            <person name="Sutton G."/>
            <person name="Rogers Y.-H."/>
            <person name="Friedman R."/>
            <person name="Frazier M."/>
            <person name="Venter J.C."/>
        </authorList>
    </citation>
    <scope>NUCLEOTIDE SEQUENCE [LARGE SCALE GENOMIC DNA]</scope>
    <source>
        <strain evidence="3 4">SIR-1</strain>
    </source>
</reference>
<evidence type="ECO:0000313" key="3">
    <source>
        <dbReference type="EMBL" id="EDM76685.1"/>
    </source>
</evidence>
<name>A6GBR8_9BACT</name>
<proteinExistence type="predicted"/>
<keyword evidence="1 3" id="KW-0238">DNA-binding</keyword>
<comment type="caution">
    <text evidence="3">The sequence shown here is derived from an EMBL/GenBank/DDBJ whole genome shotgun (WGS) entry which is preliminary data.</text>
</comment>
<dbReference type="PANTHER" id="PTHR46797:SF1">
    <property type="entry name" value="METHYLPHOSPHONATE SYNTHASE"/>
    <property type="match status" value="1"/>
</dbReference>
<dbReference type="InterPro" id="IPR050807">
    <property type="entry name" value="TransReg_Diox_bact_type"/>
</dbReference>
<dbReference type="InterPro" id="IPR001387">
    <property type="entry name" value="Cro/C1-type_HTH"/>
</dbReference>
<dbReference type="OrthoDB" id="5511017at2"/>
<accession>A6GBR8</accession>
<dbReference type="GO" id="GO:0003677">
    <property type="term" value="F:DNA binding"/>
    <property type="evidence" value="ECO:0007669"/>
    <property type="project" value="UniProtKB-KW"/>
</dbReference>
<dbReference type="AlphaFoldDB" id="A6GBR8"/>
<dbReference type="EMBL" id="ABCS01000060">
    <property type="protein sequence ID" value="EDM76685.1"/>
    <property type="molecule type" value="Genomic_DNA"/>
</dbReference>
<dbReference type="eggNOG" id="COG1396">
    <property type="taxonomic scope" value="Bacteria"/>
</dbReference>
<dbReference type="SMART" id="SM00530">
    <property type="entry name" value="HTH_XRE"/>
    <property type="match status" value="1"/>
</dbReference>
<dbReference type="PANTHER" id="PTHR46797">
    <property type="entry name" value="HTH-TYPE TRANSCRIPTIONAL REGULATOR"/>
    <property type="match status" value="1"/>
</dbReference>
<dbReference type="Proteomes" id="UP000005801">
    <property type="component" value="Unassembled WGS sequence"/>
</dbReference>
<dbReference type="InterPro" id="IPR010982">
    <property type="entry name" value="Lambda_DNA-bd_dom_sf"/>
</dbReference>
<evidence type="ECO:0000256" key="1">
    <source>
        <dbReference type="ARBA" id="ARBA00023125"/>
    </source>
</evidence>
<feature type="domain" description="HTH cro/C1-type" evidence="2">
    <location>
        <begin position="10"/>
        <end position="64"/>
    </location>
</feature>
<keyword evidence="4" id="KW-1185">Reference proteome</keyword>
<dbReference type="PROSITE" id="PS50943">
    <property type="entry name" value="HTH_CROC1"/>
    <property type="match status" value="1"/>
</dbReference>
<dbReference type="Gene3D" id="1.10.260.40">
    <property type="entry name" value="lambda repressor-like DNA-binding domains"/>
    <property type="match status" value="1"/>
</dbReference>
<organism evidence="3 4">
    <name type="scientific">Plesiocystis pacifica SIR-1</name>
    <dbReference type="NCBI Taxonomy" id="391625"/>
    <lineage>
        <taxon>Bacteria</taxon>
        <taxon>Pseudomonadati</taxon>
        <taxon>Myxococcota</taxon>
        <taxon>Polyangia</taxon>
        <taxon>Nannocystales</taxon>
        <taxon>Nannocystaceae</taxon>
        <taxon>Plesiocystis</taxon>
    </lineage>
</organism>
<dbReference type="RefSeq" id="WP_006974159.1">
    <property type="nucleotide sequence ID" value="NZ_ABCS01000060.1"/>
</dbReference>
<dbReference type="GO" id="GO:0005829">
    <property type="term" value="C:cytosol"/>
    <property type="evidence" value="ECO:0007669"/>
    <property type="project" value="TreeGrafter"/>
</dbReference>
<evidence type="ECO:0000313" key="4">
    <source>
        <dbReference type="Proteomes" id="UP000005801"/>
    </source>
</evidence>
<dbReference type="GO" id="GO:0003700">
    <property type="term" value="F:DNA-binding transcription factor activity"/>
    <property type="evidence" value="ECO:0007669"/>
    <property type="project" value="TreeGrafter"/>
</dbReference>
<evidence type="ECO:0000259" key="2">
    <source>
        <dbReference type="PROSITE" id="PS50943"/>
    </source>
</evidence>
<dbReference type="CDD" id="cd00093">
    <property type="entry name" value="HTH_XRE"/>
    <property type="match status" value="1"/>
</dbReference>